<dbReference type="Pfam" id="PF22845">
    <property type="entry name" value="DUF3097_N"/>
    <property type="match status" value="1"/>
</dbReference>
<evidence type="ECO:0000259" key="2">
    <source>
        <dbReference type="Pfam" id="PF22845"/>
    </source>
</evidence>
<reference evidence="3" key="1">
    <citation type="submission" date="2024-05" db="EMBL/GenBank/DDBJ databases">
        <authorList>
            <person name="Yu L."/>
        </authorList>
    </citation>
    <scope>NUCLEOTIDE SEQUENCE</scope>
    <source>
        <strain evidence="3">G08B096</strain>
    </source>
</reference>
<organism evidence="3">
    <name type="scientific">Agromyces sp. G08B096</name>
    <dbReference type="NCBI Taxonomy" id="3156399"/>
    <lineage>
        <taxon>Bacteria</taxon>
        <taxon>Bacillati</taxon>
        <taxon>Actinomycetota</taxon>
        <taxon>Actinomycetes</taxon>
        <taxon>Micrococcales</taxon>
        <taxon>Microbacteriaceae</taxon>
        <taxon>Agromyces</taxon>
    </lineage>
</organism>
<feature type="domain" description="DUF3097" evidence="1">
    <location>
        <begin position="124"/>
        <end position="289"/>
    </location>
</feature>
<dbReference type="AlphaFoldDB" id="A0AAU7WC56"/>
<accession>A0AAU7WC56</accession>
<evidence type="ECO:0000259" key="1">
    <source>
        <dbReference type="Pfam" id="PF11296"/>
    </source>
</evidence>
<name>A0AAU7WC56_9MICO</name>
<sequence length="293" mass="31917">MPATFDDFGPDRYGTDVLAGDWRARGRTQIPELAAERDVVVELAADGFCGAVVGVEKGTVVLEDRFGKRRMYPLGHGFLVDGKPVRLVAPARAGAPAAAPAGRLRTASGSFAVESSRAKVALPSRIFVEGRHDAELVEKIWGADLRVEGVVVEYLEGVDRLEELLDEFAPGRGRRVGVLVDHLVPGSKEQRIAERVARGRHGAHVLVVGHPFIDIWQAVKPARVGREAWPVIPRGTEWKHGVCAAFGWPHAEQADIARAWQRILGQVRGYGDLEPALLGRVEELIDFVTDPEG</sequence>
<dbReference type="EMBL" id="CP158374">
    <property type="protein sequence ID" value="XBX83904.1"/>
    <property type="molecule type" value="Genomic_DNA"/>
</dbReference>
<dbReference type="InterPro" id="IPR021447">
    <property type="entry name" value="DUF3097_C"/>
</dbReference>
<dbReference type="Pfam" id="PF11296">
    <property type="entry name" value="DUF3097_C"/>
    <property type="match status" value="1"/>
</dbReference>
<dbReference type="RefSeq" id="WP_350349905.1">
    <property type="nucleotide sequence ID" value="NZ_CP158374.1"/>
</dbReference>
<proteinExistence type="predicted"/>
<evidence type="ECO:0000313" key="3">
    <source>
        <dbReference type="EMBL" id="XBX83904.1"/>
    </source>
</evidence>
<protein>
    <submittedName>
        <fullName evidence="3">DUF3097 domain-containing protein</fullName>
    </submittedName>
</protein>
<feature type="domain" description="DUF3097" evidence="2">
    <location>
        <begin position="32"/>
        <end position="90"/>
    </location>
</feature>
<dbReference type="InterPro" id="IPR053883">
    <property type="entry name" value="DUF3097_N"/>
</dbReference>
<gene>
    <name evidence="3" type="ORF">ABIQ69_08405</name>
</gene>